<dbReference type="Proteomes" id="UP000266861">
    <property type="component" value="Unassembled WGS sequence"/>
</dbReference>
<comment type="caution">
    <text evidence="2">The sequence shown here is derived from an EMBL/GenBank/DDBJ whole genome shotgun (WGS) entry which is preliminary data.</text>
</comment>
<reference evidence="2 3" key="1">
    <citation type="submission" date="2018-08" db="EMBL/GenBank/DDBJ databases">
        <title>Genome and evolution of the arbuscular mycorrhizal fungus Diversispora epigaea (formerly Glomus versiforme) and its bacterial endosymbionts.</title>
        <authorList>
            <person name="Sun X."/>
            <person name="Fei Z."/>
            <person name="Harrison M."/>
        </authorList>
    </citation>
    <scope>NUCLEOTIDE SEQUENCE [LARGE SCALE GENOMIC DNA]</scope>
    <source>
        <strain evidence="2 3">IT104</strain>
    </source>
</reference>
<evidence type="ECO:0000256" key="1">
    <source>
        <dbReference type="SAM" id="MobiDB-lite"/>
    </source>
</evidence>
<feature type="region of interest" description="Disordered" evidence="1">
    <location>
        <begin position="154"/>
        <end position="178"/>
    </location>
</feature>
<sequence>MALKIFDKLFQNFIELLNDKDNYNELEKMKIMLRPLSSSQAFLLKFSISFLIADELELEELAKKIETFLIETKVSWLRTHHPSPIFEQSDFNSLLESKLNCSESYSSSKKNITTLKTTLQQCLPYICYFHKSVDENISHLSESRTQDVRKYVQSHRKDSMPQRIETALDAKEGQQSIS</sequence>
<dbReference type="EMBL" id="PQFF01000109">
    <property type="protein sequence ID" value="RHZ81788.1"/>
    <property type="molecule type" value="Genomic_DNA"/>
</dbReference>
<protein>
    <submittedName>
        <fullName evidence="2">Uncharacterized protein</fullName>
    </submittedName>
</protein>
<feature type="compositionally biased region" description="Basic and acidic residues" evidence="1">
    <location>
        <begin position="154"/>
        <end position="172"/>
    </location>
</feature>
<name>A0A397J4Z7_9GLOM</name>
<accession>A0A397J4Z7</accession>
<proteinExistence type="predicted"/>
<dbReference type="AlphaFoldDB" id="A0A397J4Z7"/>
<evidence type="ECO:0000313" key="2">
    <source>
        <dbReference type="EMBL" id="RHZ81788.1"/>
    </source>
</evidence>
<keyword evidence="3" id="KW-1185">Reference proteome</keyword>
<organism evidence="2 3">
    <name type="scientific">Diversispora epigaea</name>
    <dbReference type="NCBI Taxonomy" id="1348612"/>
    <lineage>
        <taxon>Eukaryota</taxon>
        <taxon>Fungi</taxon>
        <taxon>Fungi incertae sedis</taxon>
        <taxon>Mucoromycota</taxon>
        <taxon>Glomeromycotina</taxon>
        <taxon>Glomeromycetes</taxon>
        <taxon>Diversisporales</taxon>
        <taxon>Diversisporaceae</taxon>
        <taxon>Diversispora</taxon>
    </lineage>
</organism>
<gene>
    <name evidence="2" type="ORF">Glove_117g103</name>
</gene>
<evidence type="ECO:0000313" key="3">
    <source>
        <dbReference type="Proteomes" id="UP000266861"/>
    </source>
</evidence>
<dbReference type="OrthoDB" id="1022638at2759"/>